<dbReference type="InterPro" id="IPR036163">
    <property type="entry name" value="HMA_dom_sf"/>
</dbReference>
<sequence>METLNFKTNIQSSDDVAAVTLNLNNIEQVDGWNIDTAAPDKLLTVQTTDNRIANLVEKAVQEAGYEAELVSH</sequence>
<accession>A0A6L9L7V5</accession>
<evidence type="ECO:0000313" key="1">
    <source>
        <dbReference type="EMBL" id="NDU96624.1"/>
    </source>
</evidence>
<dbReference type="EMBL" id="JAAFZH010000007">
    <property type="protein sequence ID" value="NDU96624.1"/>
    <property type="molecule type" value="Genomic_DNA"/>
</dbReference>
<protein>
    <submittedName>
        <fullName evidence="1">Copper chaperone</fullName>
    </submittedName>
</protein>
<name>A0A6L9L7V5_9BACT</name>
<comment type="caution">
    <text evidence="1">The sequence shown here is derived from an EMBL/GenBank/DDBJ whole genome shotgun (WGS) entry which is preliminary data.</text>
</comment>
<dbReference type="RefSeq" id="WP_163951152.1">
    <property type="nucleotide sequence ID" value="NZ_JAAFZH010000007.1"/>
</dbReference>
<dbReference type="SUPFAM" id="SSF55008">
    <property type="entry name" value="HMA, heavy metal-associated domain"/>
    <property type="match status" value="1"/>
</dbReference>
<dbReference type="AlphaFoldDB" id="A0A6L9L7V5"/>
<reference evidence="1 2" key="1">
    <citation type="submission" date="2020-02" db="EMBL/GenBank/DDBJ databases">
        <title>Draft genome sequence of two Spirosoma agri KCTC 52727 and Spirosoma terrae KCTC 52035.</title>
        <authorList>
            <person name="Rojas J."/>
            <person name="Ambika Manirajan B."/>
            <person name="Suarez C."/>
            <person name="Ratering S."/>
            <person name="Schnell S."/>
        </authorList>
    </citation>
    <scope>NUCLEOTIDE SEQUENCE [LARGE SCALE GENOMIC DNA]</scope>
    <source>
        <strain evidence="1 2">KCTC 52035</strain>
    </source>
</reference>
<dbReference type="Proteomes" id="UP000474175">
    <property type="component" value="Unassembled WGS sequence"/>
</dbReference>
<gene>
    <name evidence="1" type="ORF">GK108_17210</name>
</gene>
<keyword evidence="2" id="KW-1185">Reference proteome</keyword>
<proteinExistence type="predicted"/>
<dbReference type="GO" id="GO:0046872">
    <property type="term" value="F:metal ion binding"/>
    <property type="evidence" value="ECO:0007669"/>
    <property type="project" value="InterPro"/>
</dbReference>
<evidence type="ECO:0000313" key="2">
    <source>
        <dbReference type="Proteomes" id="UP000474175"/>
    </source>
</evidence>
<organism evidence="1 2">
    <name type="scientific">Spirosoma terrae</name>
    <dbReference type="NCBI Taxonomy" id="1968276"/>
    <lineage>
        <taxon>Bacteria</taxon>
        <taxon>Pseudomonadati</taxon>
        <taxon>Bacteroidota</taxon>
        <taxon>Cytophagia</taxon>
        <taxon>Cytophagales</taxon>
        <taxon>Cytophagaceae</taxon>
        <taxon>Spirosoma</taxon>
    </lineage>
</organism>